<reference evidence="1 2" key="1">
    <citation type="submission" date="2021-06" db="EMBL/GenBank/DDBJ databases">
        <title>Clostridia strains as spoilage organisms.</title>
        <authorList>
            <person name="Wambui J."/>
            <person name="Stephan R."/>
            <person name="Stevens M.J.A."/>
        </authorList>
    </citation>
    <scope>NUCLEOTIDE SEQUENCE [LARGE SCALE GENOMIC DNA]</scope>
    <source>
        <strain evidence="1 2">DSM 14204</strain>
    </source>
</reference>
<name>A0ABS6BXB5_9CLOT</name>
<proteinExistence type="predicted"/>
<protein>
    <submittedName>
        <fullName evidence="1">Uncharacterized protein</fullName>
    </submittedName>
</protein>
<keyword evidence="2" id="KW-1185">Reference proteome</keyword>
<dbReference type="EMBL" id="JAHLDV010000053">
    <property type="protein sequence ID" value="MBU3161247.1"/>
    <property type="molecule type" value="Genomic_DNA"/>
</dbReference>
<dbReference type="Proteomes" id="UP000776252">
    <property type="component" value="Unassembled WGS sequence"/>
</dbReference>
<gene>
    <name evidence="1" type="ORF">KPL37_16130</name>
</gene>
<dbReference type="RefSeq" id="WP_216151022.1">
    <property type="nucleotide sequence ID" value="NZ_JAHLDV010000053.1"/>
</dbReference>
<accession>A0ABS6BXB5</accession>
<evidence type="ECO:0000313" key="2">
    <source>
        <dbReference type="Proteomes" id="UP000776252"/>
    </source>
</evidence>
<evidence type="ECO:0000313" key="1">
    <source>
        <dbReference type="EMBL" id="MBU3161247.1"/>
    </source>
</evidence>
<organism evidence="1 2">
    <name type="scientific">Clostridium frigoris</name>
    <dbReference type="NCBI Taxonomy" id="205327"/>
    <lineage>
        <taxon>Bacteria</taxon>
        <taxon>Bacillati</taxon>
        <taxon>Bacillota</taxon>
        <taxon>Clostridia</taxon>
        <taxon>Eubacteriales</taxon>
        <taxon>Clostridiaceae</taxon>
        <taxon>Clostridium</taxon>
    </lineage>
</organism>
<comment type="caution">
    <text evidence="1">The sequence shown here is derived from an EMBL/GenBank/DDBJ whole genome shotgun (WGS) entry which is preliminary data.</text>
</comment>
<sequence>MHSNSFDGRKVQEAVNEILRTWHTVIERENIIFTEEFMNDENRIKMWKAFLRKINSKSIELDEVMTTIIVFLKPIYDVIVHEEEFFEFWDHDKKQWSKYKNSEKIK</sequence>